<dbReference type="InterPro" id="IPR006689">
    <property type="entry name" value="Small_GTPase_ARF/SAR"/>
</dbReference>
<dbReference type="Gene3D" id="3.40.50.300">
    <property type="entry name" value="P-loop containing nucleotide triphosphate hydrolases"/>
    <property type="match status" value="1"/>
</dbReference>
<dbReference type="GO" id="GO:0003924">
    <property type="term" value="F:GTPase activity"/>
    <property type="evidence" value="ECO:0007669"/>
    <property type="project" value="InterPro"/>
</dbReference>
<dbReference type="FunFam" id="3.40.50.300:FF:001166">
    <property type="entry name" value="ADP-ribosylation factor D"/>
    <property type="match status" value="1"/>
</dbReference>
<organism evidence="8 9">
    <name type="scientific">Macrostomum lignano</name>
    <dbReference type="NCBI Taxonomy" id="282301"/>
    <lineage>
        <taxon>Eukaryota</taxon>
        <taxon>Metazoa</taxon>
        <taxon>Spiralia</taxon>
        <taxon>Lophotrochozoa</taxon>
        <taxon>Platyhelminthes</taxon>
        <taxon>Rhabditophora</taxon>
        <taxon>Macrostomorpha</taxon>
        <taxon>Macrostomida</taxon>
        <taxon>Macrostomidae</taxon>
        <taxon>Macrostomum</taxon>
    </lineage>
</organism>
<dbReference type="GO" id="GO:0046872">
    <property type="term" value="F:metal ion binding"/>
    <property type="evidence" value="ECO:0007669"/>
    <property type="project" value="UniProtKB-KW"/>
</dbReference>
<evidence type="ECO:0000256" key="4">
    <source>
        <dbReference type="ARBA" id="ARBA00023134"/>
    </source>
</evidence>
<keyword evidence="3 5" id="KW-0547">Nucleotide-binding</keyword>
<evidence type="ECO:0000256" key="1">
    <source>
        <dbReference type="ARBA" id="ARBA00010290"/>
    </source>
</evidence>
<name>A0A267FVJ3_9PLAT</name>
<dbReference type="PROSITE" id="PS51417">
    <property type="entry name" value="ARF"/>
    <property type="match status" value="1"/>
</dbReference>
<accession>A0A267FVJ3</accession>
<evidence type="ECO:0000313" key="9">
    <source>
        <dbReference type="Proteomes" id="UP000215902"/>
    </source>
</evidence>
<keyword evidence="6" id="KW-0479">Metal-binding</keyword>
<sequence length="186" mass="21301">LYLVRDGQRSGQARGKCSGGGTRQQRQDDHHQQAEAGQRHHAEHCPTVGFNVERLEMKNLRMTCFDMSGQGRYRNMWEHYYRDCDAIIFVIDSSDKLRFVVAKDELEQLLAHDAIRTRGIPFLFYANKMDHKDALSPVKCTQMLGLKDCLSNKSWNIVPSNAISGEGLQAGIDWLAEEVRRLPPRK</sequence>
<dbReference type="Proteomes" id="UP000215902">
    <property type="component" value="Unassembled WGS sequence"/>
</dbReference>
<dbReference type="InterPro" id="IPR024156">
    <property type="entry name" value="Small_GTPase_ARF"/>
</dbReference>
<dbReference type="Pfam" id="PF00025">
    <property type="entry name" value="Arf"/>
    <property type="match status" value="1"/>
</dbReference>
<dbReference type="PRINTS" id="PR00328">
    <property type="entry name" value="SAR1GTPBP"/>
</dbReference>
<keyword evidence="6" id="KW-0460">Magnesium</keyword>
<evidence type="ECO:0000256" key="5">
    <source>
        <dbReference type="PIRSR" id="PIRSR606689-1"/>
    </source>
</evidence>
<evidence type="ECO:0000256" key="7">
    <source>
        <dbReference type="SAM" id="MobiDB-lite"/>
    </source>
</evidence>
<evidence type="ECO:0000313" key="8">
    <source>
        <dbReference type="EMBL" id="PAA77254.1"/>
    </source>
</evidence>
<reference evidence="8 9" key="1">
    <citation type="submission" date="2017-06" db="EMBL/GenBank/DDBJ databases">
        <title>A platform for efficient transgenesis in Macrostomum lignano, a flatworm model organism for stem cell research.</title>
        <authorList>
            <person name="Berezikov E."/>
        </authorList>
    </citation>
    <scope>NUCLEOTIDE SEQUENCE [LARGE SCALE GENOMIC DNA]</scope>
    <source>
        <strain evidence="8">DV1</strain>
        <tissue evidence="8">Whole organism</tissue>
    </source>
</reference>
<proteinExistence type="inferred from homology"/>
<evidence type="ECO:0000256" key="3">
    <source>
        <dbReference type="ARBA" id="ARBA00022741"/>
    </source>
</evidence>
<comment type="similarity">
    <text evidence="1">Belongs to the small GTPase superfamily. Arf family.</text>
</comment>
<keyword evidence="4 5" id="KW-0342">GTP-binding</keyword>
<feature type="compositionally biased region" description="Basic and acidic residues" evidence="7">
    <location>
        <begin position="25"/>
        <end position="42"/>
    </location>
</feature>
<keyword evidence="9" id="KW-1185">Reference proteome</keyword>
<dbReference type="SUPFAM" id="SSF52540">
    <property type="entry name" value="P-loop containing nucleoside triphosphate hydrolases"/>
    <property type="match status" value="1"/>
</dbReference>
<feature type="binding site" evidence="6">
    <location>
        <position position="47"/>
    </location>
    <ligand>
        <name>Mg(2+)</name>
        <dbReference type="ChEBI" id="CHEBI:18420"/>
    </ligand>
</feature>
<dbReference type="SMART" id="SM00178">
    <property type="entry name" value="SAR"/>
    <property type="match status" value="1"/>
</dbReference>
<dbReference type="PANTHER" id="PTHR11711">
    <property type="entry name" value="ADP RIBOSYLATION FACTOR-RELATED"/>
    <property type="match status" value="1"/>
</dbReference>
<evidence type="ECO:0000256" key="6">
    <source>
        <dbReference type="PIRSR" id="PIRSR606689-2"/>
    </source>
</evidence>
<dbReference type="STRING" id="282301.A0A267FVJ3"/>
<comment type="caution">
    <text evidence="8">The sequence shown here is derived from an EMBL/GenBank/DDBJ whole genome shotgun (WGS) entry which is preliminary data.</text>
</comment>
<protein>
    <recommendedName>
        <fullName evidence="2">ADP-ribosylation factor-like protein 6</fullName>
    </recommendedName>
</protein>
<feature type="non-terminal residue" evidence="8">
    <location>
        <position position="1"/>
    </location>
</feature>
<feature type="binding site" evidence="5">
    <location>
        <position position="69"/>
    </location>
    <ligand>
        <name>GTP</name>
        <dbReference type="ChEBI" id="CHEBI:37565"/>
    </ligand>
</feature>
<evidence type="ECO:0000256" key="2">
    <source>
        <dbReference type="ARBA" id="ARBA00019766"/>
    </source>
</evidence>
<feature type="region of interest" description="Disordered" evidence="7">
    <location>
        <begin position="1"/>
        <end position="42"/>
    </location>
</feature>
<dbReference type="GO" id="GO:0005525">
    <property type="term" value="F:GTP binding"/>
    <property type="evidence" value="ECO:0007669"/>
    <property type="project" value="UniProtKB-KW"/>
</dbReference>
<dbReference type="OrthoDB" id="442317at2759"/>
<feature type="binding site" evidence="5">
    <location>
        <begin position="127"/>
        <end position="130"/>
    </location>
    <ligand>
        <name>GTP</name>
        <dbReference type="ChEBI" id="CHEBI:37565"/>
    </ligand>
</feature>
<dbReference type="EMBL" id="NIVC01000756">
    <property type="protein sequence ID" value="PAA77254.1"/>
    <property type="molecule type" value="Genomic_DNA"/>
</dbReference>
<dbReference type="InterPro" id="IPR027417">
    <property type="entry name" value="P-loop_NTPase"/>
</dbReference>
<dbReference type="SMART" id="SM00177">
    <property type="entry name" value="ARF"/>
    <property type="match status" value="1"/>
</dbReference>
<dbReference type="AlphaFoldDB" id="A0A267FVJ3"/>
<gene>
    <name evidence="8" type="ORF">BOX15_Mlig007684g3</name>
</gene>